<dbReference type="GO" id="GO:0006382">
    <property type="term" value="P:adenosine to inosine editing"/>
    <property type="evidence" value="ECO:0007669"/>
    <property type="project" value="TreeGrafter"/>
</dbReference>
<organism evidence="3 4">
    <name type="scientific">Silurus asotus</name>
    <name type="common">Amur catfish</name>
    <name type="synonym">Parasilurus asotus</name>
    <dbReference type="NCBI Taxonomy" id="30991"/>
    <lineage>
        <taxon>Eukaryota</taxon>
        <taxon>Metazoa</taxon>
        <taxon>Chordata</taxon>
        <taxon>Craniata</taxon>
        <taxon>Vertebrata</taxon>
        <taxon>Euteleostomi</taxon>
        <taxon>Actinopterygii</taxon>
        <taxon>Neopterygii</taxon>
        <taxon>Teleostei</taxon>
        <taxon>Ostariophysi</taxon>
        <taxon>Siluriformes</taxon>
        <taxon>Siluridae</taxon>
        <taxon>Silurus</taxon>
    </lineage>
</organism>
<gene>
    <name evidence="3" type="ORF">C0J50_5601</name>
</gene>
<evidence type="ECO:0000313" key="3">
    <source>
        <dbReference type="EMBL" id="KAI5609929.1"/>
    </source>
</evidence>
<feature type="region of interest" description="Disordered" evidence="1">
    <location>
        <begin position="31"/>
        <end position="98"/>
    </location>
</feature>
<proteinExistence type="predicted"/>
<dbReference type="GO" id="GO:0006396">
    <property type="term" value="P:RNA processing"/>
    <property type="evidence" value="ECO:0007669"/>
    <property type="project" value="InterPro"/>
</dbReference>
<reference evidence="3" key="1">
    <citation type="submission" date="2018-07" db="EMBL/GenBank/DDBJ databases">
        <title>Comparative genomics of catfishes provides insights into carnivory and benthic adaptation.</title>
        <authorList>
            <person name="Zhang Y."/>
            <person name="Wang D."/>
            <person name="Peng Z."/>
            <person name="Zheng S."/>
            <person name="Shao F."/>
            <person name="Tao W."/>
        </authorList>
    </citation>
    <scope>NUCLEOTIDE SEQUENCE</scope>
    <source>
        <strain evidence="3">Chongqing</strain>
    </source>
</reference>
<dbReference type="PANTHER" id="PTHR10910">
    <property type="entry name" value="EUKARYOTE SPECIFIC DSRNA BINDING PROTEIN"/>
    <property type="match status" value="1"/>
</dbReference>
<protein>
    <submittedName>
        <fullName evidence="3">Adenosine deaminase domain-containing protein 2</fullName>
    </submittedName>
</protein>
<evidence type="ECO:0000313" key="4">
    <source>
        <dbReference type="Proteomes" id="UP001205998"/>
    </source>
</evidence>
<evidence type="ECO:0000259" key="2">
    <source>
        <dbReference type="PROSITE" id="PS50141"/>
    </source>
</evidence>
<dbReference type="SMART" id="SM00552">
    <property type="entry name" value="ADEAMc"/>
    <property type="match status" value="1"/>
</dbReference>
<comment type="caution">
    <text evidence="3">The sequence shown here is derived from an EMBL/GenBank/DDBJ whole genome shotgun (WGS) entry which is preliminary data.</text>
</comment>
<feature type="compositionally biased region" description="Pro residues" evidence="1">
    <location>
        <begin position="39"/>
        <end position="48"/>
    </location>
</feature>
<evidence type="ECO:0000256" key="1">
    <source>
        <dbReference type="SAM" id="MobiDB-lite"/>
    </source>
</evidence>
<dbReference type="AlphaFoldDB" id="A0AAD5FBY0"/>
<dbReference type="GO" id="GO:0005737">
    <property type="term" value="C:cytoplasm"/>
    <property type="evidence" value="ECO:0007669"/>
    <property type="project" value="TreeGrafter"/>
</dbReference>
<feature type="domain" description="A to I editase" evidence="2">
    <location>
        <begin position="196"/>
        <end position="507"/>
    </location>
</feature>
<dbReference type="GO" id="GO:0008251">
    <property type="term" value="F:tRNA-specific adenosine deaminase activity"/>
    <property type="evidence" value="ECO:0007669"/>
    <property type="project" value="TreeGrafter"/>
</dbReference>
<dbReference type="PANTHER" id="PTHR10910:SF106">
    <property type="entry name" value="ADENOSINE DEAMINASE DOMAIN-CONTAINING PROTEIN 2"/>
    <property type="match status" value="1"/>
</dbReference>
<sequence length="514" mass="56856">MDHRNSGGGKHLPRIAASLVMRFASEREPSIYMQRASLRPPPPHPPTSPDLEFGDFPCSTAGSRSMSPESLVPVPLEDSSPEQSPGGHMVTSPTFTDNSEQECLFPEGLGSSFERKCFAPGQGDLAESSPKKGTGNEDFTDWHINRVVALCSERFDKLLRECPEYYSTKGCLAAFVLEREVTDPGGQCCEHYEVVALGTGQSCCSGWYCFTGSVVHDCHAIVIARRALKRYLYKQLLLFYSSEPELRERSIFQSTPTELLLQVKPKTYLHLYTNQTPKGAAHHIMKFHNNGYETLKLQCHAKVSLIPTAYLSPSIWAARICCMSDHAKLTRWTVTGIQGALLSHFIKPFYITSAILGDVSHCSDIVSDTINKCLGTGLNDVLIPPYQQTTIFFQNGENVEPAVNSDHYKDLSVNWCLGDSSFEILDSTTGYTISGSPFVSGPGFSSRLCKRAQFFSFKKVAKLSGQQELLSFANYHNAKMAADLYQKAKAVVIQQFLANNAGPWNSKHLVDGFS</sequence>
<dbReference type="GO" id="GO:0003726">
    <property type="term" value="F:double-stranded RNA adenosine deaminase activity"/>
    <property type="evidence" value="ECO:0007669"/>
    <property type="project" value="TreeGrafter"/>
</dbReference>
<dbReference type="GO" id="GO:0005730">
    <property type="term" value="C:nucleolus"/>
    <property type="evidence" value="ECO:0007669"/>
    <property type="project" value="TreeGrafter"/>
</dbReference>
<name>A0AAD5FBY0_SILAS</name>
<dbReference type="PROSITE" id="PS50141">
    <property type="entry name" value="A_DEAMIN_EDITASE"/>
    <property type="match status" value="1"/>
</dbReference>
<dbReference type="EMBL" id="MU574796">
    <property type="protein sequence ID" value="KAI5609929.1"/>
    <property type="molecule type" value="Genomic_DNA"/>
</dbReference>
<dbReference type="GO" id="GO:0003725">
    <property type="term" value="F:double-stranded RNA binding"/>
    <property type="evidence" value="ECO:0007669"/>
    <property type="project" value="TreeGrafter"/>
</dbReference>
<dbReference type="InterPro" id="IPR002466">
    <property type="entry name" value="A_deamin"/>
</dbReference>
<accession>A0AAD5FBY0</accession>
<feature type="non-terminal residue" evidence="3">
    <location>
        <position position="1"/>
    </location>
</feature>
<keyword evidence="4" id="KW-1185">Reference proteome</keyword>
<dbReference type="Pfam" id="PF02137">
    <property type="entry name" value="A_deamin"/>
    <property type="match status" value="1"/>
</dbReference>
<dbReference type="Proteomes" id="UP001205998">
    <property type="component" value="Unassembled WGS sequence"/>
</dbReference>